<dbReference type="SUPFAM" id="SSF54001">
    <property type="entry name" value="Cysteine proteinases"/>
    <property type="match status" value="1"/>
</dbReference>
<evidence type="ECO:0000313" key="7">
    <source>
        <dbReference type="EMBL" id="MEV4287849.1"/>
    </source>
</evidence>
<gene>
    <name evidence="7" type="ORF">AB0K40_20260</name>
</gene>
<dbReference type="Pfam" id="PF00877">
    <property type="entry name" value="NLPC_P60"/>
    <property type="match status" value="1"/>
</dbReference>
<dbReference type="EMBL" id="JBFARM010000006">
    <property type="protein sequence ID" value="MEV4287849.1"/>
    <property type="molecule type" value="Genomic_DNA"/>
</dbReference>
<protein>
    <submittedName>
        <fullName evidence="7">NlpC/P60 family protein</fullName>
    </submittedName>
</protein>
<dbReference type="InterPro" id="IPR051794">
    <property type="entry name" value="PG_Endopeptidase_C40"/>
</dbReference>
<evidence type="ECO:0000256" key="5">
    <source>
        <dbReference type="SAM" id="MobiDB-lite"/>
    </source>
</evidence>
<dbReference type="Proteomes" id="UP001552427">
    <property type="component" value="Unassembled WGS sequence"/>
</dbReference>
<sequence length="378" mass="38525">MGVAEQVAALPDGAELAELLRKVSGSPETIRGIAKRWRGAAGKVDGYAGRVSAAVRTVDNAWNGGSADAFVTYMSGYERAGTAFHHALTNSAGALDNAAQALETAKSKVEGICNTLLDDVRAWRTAHPKADKKEDDAAVKPLVAKALTDARPHGKDAETAVTQAMKDVKKLLGDWATAETKAPSDRAATFAAIKASGDQTFVPGPGHTVKWEPAPLPKTTLQGNDGGGAGPMGGTGGGPGGGPGAGYAGDGPPPTPLPFEKGTATGARIVEAARLHMGKPYVWGANGPSAFDCSGLVYYVLNQAGIKIGDTTAAGYQASGTPVSTPQPGDLVFFGNPAGHVGVYIGDGKMIHAPHAGSTVSIGTVANDGRAVSYRRFT</sequence>
<dbReference type="InterPro" id="IPR036689">
    <property type="entry name" value="ESAT-6-like_sf"/>
</dbReference>
<accession>A0ABV3H688</accession>
<keyword evidence="8" id="KW-1185">Reference proteome</keyword>
<keyword evidence="3" id="KW-0378">Hydrolase</keyword>
<dbReference type="PANTHER" id="PTHR47359:SF3">
    <property type="entry name" value="NLP_P60 DOMAIN-CONTAINING PROTEIN-RELATED"/>
    <property type="match status" value="1"/>
</dbReference>
<dbReference type="SUPFAM" id="SSF140453">
    <property type="entry name" value="EsxAB dimer-like"/>
    <property type="match status" value="1"/>
</dbReference>
<dbReference type="Gene3D" id="1.10.287.1060">
    <property type="entry name" value="ESAT-6-like"/>
    <property type="match status" value="1"/>
</dbReference>
<name>A0ABV3H688_9ACTN</name>
<evidence type="ECO:0000259" key="6">
    <source>
        <dbReference type="PROSITE" id="PS51935"/>
    </source>
</evidence>
<dbReference type="InterPro" id="IPR000064">
    <property type="entry name" value="NLP_P60_dom"/>
</dbReference>
<comment type="caution">
    <text evidence="7">The sequence shown here is derived from an EMBL/GenBank/DDBJ whole genome shotgun (WGS) entry which is preliminary data.</text>
</comment>
<comment type="similarity">
    <text evidence="1">Belongs to the peptidase C40 family.</text>
</comment>
<feature type="compositionally biased region" description="Gly residues" evidence="5">
    <location>
        <begin position="224"/>
        <end position="246"/>
    </location>
</feature>
<reference evidence="7 8" key="1">
    <citation type="submission" date="2024-06" db="EMBL/GenBank/DDBJ databases">
        <title>The Natural Products Discovery Center: Release of the First 8490 Sequenced Strains for Exploring Actinobacteria Biosynthetic Diversity.</title>
        <authorList>
            <person name="Kalkreuter E."/>
            <person name="Kautsar S.A."/>
            <person name="Yang D."/>
            <person name="Bader C.D."/>
            <person name="Teijaro C.N."/>
            <person name="Fluegel L."/>
            <person name="Davis C.M."/>
            <person name="Simpson J.R."/>
            <person name="Lauterbach L."/>
            <person name="Steele A.D."/>
            <person name="Gui C."/>
            <person name="Meng S."/>
            <person name="Li G."/>
            <person name="Viehrig K."/>
            <person name="Ye F."/>
            <person name="Su P."/>
            <person name="Kiefer A.F."/>
            <person name="Nichols A."/>
            <person name="Cepeda A.J."/>
            <person name="Yan W."/>
            <person name="Fan B."/>
            <person name="Jiang Y."/>
            <person name="Adhikari A."/>
            <person name="Zheng C.-J."/>
            <person name="Schuster L."/>
            <person name="Cowan T.M."/>
            <person name="Smanski M.J."/>
            <person name="Chevrette M.G."/>
            <person name="De Carvalho L.P.S."/>
            <person name="Shen B."/>
        </authorList>
    </citation>
    <scope>NUCLEOTIDE SEQUENCE [LARGE SCALE GENOMIC DNA]</scope>
    <source>
        <strain evidence="7 8">NPDC049574</strain>
    </source>
</reference>
<dbReference type="Gene3D" id="3.90.1720.10">
    <property type="entry name" value="endopeptidase domain like (from Nostoc punctiforme)"/>
    <property type="match status" value="1"/>
</dbReference>
<proteinExistence type="inferred from homology"/>
<dbReference type="InterPro" id="IPR010310">
    <property type="entry name" value="T7SS_ESAT-6-like"/>
</dbReference>
<feature type="domain" description="NlpC/P60" evidence="6">
    <location>
        <begin position="263"/>
        <end position="378"/>
    </location>
</feature>
<keyword evidence="2" id="KW-0645">Protease</keyword>
<evidence type="ECO:0000313" key="8">
    <source>
        <dbReference type="Proteomes" id="UP001552427"/>
    </source>
</evidence>
<dbReference type="PANTHER" id="PTHR47359">
    <property type="entry name" value="PEPTIDOGLYCAN DL-ENDOPEPTIDASE CWLO"/>
    <property type="match status" value="1"/>
</dbReference>
<evidence type="ECO:0000256" key="3">
    <source>
        <dbReference type="ARBA" id="ARBA00022801"/>
    </source>
</evidence>
<dbReference type="Pfam" id="PF06013">
    <property type="entry name" value="WXG100"/>
    <property type="match status" value="1"/>
</dbReference>
<dbReference type="PROSITE" id="PS51935">
    <property type="entry name" value="NLPC_P60"/>
    <property type="match status" value="1"/>
</dbReference>
<dbReference type="InterPro" id="IPR038765">
    <property type="entry name" value="Papain-like_cys_pep_sf"/>
</dbReference>
<organism evidence="7 8">
    <name type="scientific">Nonomuraea bangladeshensis</name>
    <dbReference type="NCBI Taxonomy" id="404385"/>
    <lineage>
        <taxon>Bacteria</taxon>
        <taxon>Bacillati</taxon>
        <taxon>Actinomycetota</taxon>
        <taxon>Actinomycetes</taxon>
        <taxon>Streptosporangiales</taxon>
        <taxon>Streptosporangiaceae</taxon>
        <taxon>Nonomuraea</taxon>
    </lineage>
</organism>
<evidence type="ECO:0000256" key="2">
    <source>
        <dbReference type="ARBA" id="ARBA00022670"/>
    </source>
</evidence>
<evidence type="ECO:0000256" key="1">
    <source>
        <dbReference type="ARBA" id="ARBA00007074"/>
    </source>
</evidence>
<evidence type="ECO:0000256" key="4">
    <source>
        <dbReference type="ARBA" id="ARBA00022807"/>
    </source>
</evidence>
<feature type="region of interest" description="Disordered" evidence="5">
    <location>
        <begin position="222"/>
        <end position="246"/>
    </location>
</feature>
<dbReference type="RefSeq" id="WP_364451934.1">
    <property type="nucleotide sequence ID" value="NZ_JBFARM010000006.1"/>
</dbReference>
<keyword evidence="4" id="KW-0788">Thiol protease</keyword>